<evidence type="ECO:0000313" key="1">
    <source>
        <dbReference type="EMBL" id="CDW49577.1"/>
    </source>
</evidence>
<dbReference type="EMBL" id="HACA01032216">
    <property type="protein sequence ID" value="CDW49577.1"/>
    <property type="molecule type" value="Transcribed_RNA"/>
</dbReference>
<reference evidence="1" key="1">
    <citation type="submission" date="2014-05" db="EMBL/GenBank/DDBJ databases">
        <authorList>
            <person name="Chronopoulou M."/>
        </authorList>
    </citation>
    <scope>NUCLEOTIDE SEQUENCE</scope>
    <source>
        <tissue evidence="1">Whole organism</tissue>
    </source>
</reference>
<accession>A0A0K2VH99</accession>
<name>A0A0K2VH99_LEPSM</name>
<organism evidence="1">
    <name type="scientific">Lepeophtheirus salmonis</name>
    <name type="common">Salmon louse</name>
    <name type="synonym">Caligus salmonis</name>
    <dbReference type="NCBI Taxonomy" id="72036"/>
    <lineage>
        <taxon>Eukaryota</taxon>
        <taxon>Metazoa</taxon>
        <taxon>Ecdysozoa</taxon>
        <taxon>Arthropoda</taxon>
        <taxon>Crustacea</taxon>
        <taxon>Multicrustacea</taxon>
        <taxon>Hexanauplia</taxon>
        <taxon>Copepoda</taxon>
        <taxon>Siphonostomatoida</taxon>
        <taxon>Caligidae</taxon>
        <taxon>Lepeophtheirus</taxon>
    </lineage>
</organism>
<feature type="non-terminal residue" evidence="1">
    <location>
        <position position="1"/>
    </location>
</feature>
<dbReference type="AlphaFoldDB" id="A0A0K2VH99"/>
<sequence>ECLTTFSCFFVCQQNILNKTIHEICLPNPTTTHSKFGHHWSYNTQSIAPSRIFNGYQYVSFLKPRLSVQEIDHLFSIFFVLRFFDTCIYKSKDVNII</sequence>
<protein>
    <submittedName>
        <fullName evidence="1">Uncharacterized protein</fullName>
    </submittedName>
</protein>
<proteinExistence type="predicted"/>